<comment type="similarity">
    <text evidence="3">Belongs to the HAD-like hydrolase superfamily. CbbY/CbbZ/Gph/YieH family.</text>
</comment>
<organism evidence="5 6">
    <name type="scientific">Novipirellula aureliae</name>
    <dbReference type="NCBI Taxonomy" id="2527966"/>
    <lineage>
        <taxon>Bacteria</taxon>
        <taxon>Pseudomonadati</taxon>
        <taxon>Planctomycetota</taxon>
        <taxon>Planctomycetia</taxon>
        <taxon>Pirellulales</taxon>
        <taxon>Pirellulaceae</taxon>
        <taxon>Novipirellula</taxon>
    </lineage>
</organism>
<dbReference type="PANTHER" id="PTHR43434">
    <property type="entry name" value="PHOSPHOGLYCOLATE PHOSPHATASE"/>
    <property type="match status" value="1"/>
</dbReference>
<dbReference type="GO" id="GO:0005829">
    <property type="term" value="C:cytosol"/>
    <property type="evidence" value="ECO:0007669"/>
    <property type="project" value="TreeGrafter"/>
</dbReference>
<proteinExistence type="inferred from homology"/>
<reference evidence="5 6" key="1">
    <citation type="submission" date="2019-02" db="EMBL/GenBank/DDBJ databases">
        <title>Deep-cultivation of Planctomycetes and their phenomic and genomic characterization uncovers novel biology.</title>
        <authorList>
            <person name="Wiegand S."/>
            <person name="Jogler M."/>
            <person name="Boedeker C."/>
            <person name="Pinto D."/>
            <person name="Vollmers J."/>
            <person name="Rivas-Marin E."/>
            <person name="Kohn T."/>
            <person name="Peeters S.H."/>
            <person name="Heuer A."/>
            <person name="Rast P."/>
            <person name="Oberbeckmann S."/>
            <person name="Bunk B."/>
            <person name="Jeske O."/>
            <person name="Meyerdierks A."/>
            <person name="Storesund J.E."/>
            <person name="Kallscheuer N."/>
            <person name="Luecker S."/>
            <person name="Lage O.M."/>
            <person name="Pohl T."/>
            <person name="Merkel B.J."/>
            <person name="Hornburger P."/>
            <person name="Mueller R.-W."/>
            <person name="Bruemmer F."/>
            <person name="Labrenz M."/>
            <person name="Spormann A.M."/>
            <person name="Op Den Camp H."/>
            <person name="Overmann J."/>
            <person name="Amann R."/>
            <person name="Jetten M.S.M."/>
            <person name="Mascher T."/>
            <person name="Medema M.H."/>
            <person name="Devos D.P."/>
            <person name="Kaster A.-K."/>
            <person name="Ovreas L."/>
            <person name="Rohde M."/>
            <person name="Galperin M.Y."/>
            <person name="Jogler C."/>
        </authorList>
    </citation>
    <scope>NUCLEOTIDE SEQUENCE [LARGE SCALE GENOMIC DNA]</scope>
    <source>
        <strain evidence="5 6">Q31b</strain>
    </source>
</reference>
<name>A0A5C6DNQ3_9BACT</name>
<evidence type="ECO:0000256" key="1">
    <source>
        <dbReference type="ARBA" id="ARBA00000830"/>
    </source>
</evidence>
<dbReference type="SUPFAM" id="SSF56784">
    <property type="entry name" value="HAD-like"/>
    <property type="match status" value="1"/>
</dbReference>
<dbReference type="PANTHER" id="PTHR43434:SF1">
    <property type="entry name" value="PHOSPHOGLYCOLATE PHOSPHATASE"/>
    <property type="match status" value="1"/>
</dbReference>
<dbReference type="InterPro" id="IPR036412">
    <property type="entry name" value="HAD-like_sf"/>
</dbReference>
<dbReference type="GO" id="GO:0008967">
    <property type="term" value="F:phosphoglycolate phosphatase activity"/>
    <property type="evidence" value="ECO:0007669"/>
    <property type="project" value="UniProtKB-EC"/>
</dbReference>
<evidence type="ECO:0000313" key="5">
    <source>
        <dbReference type="EMBL" id="TWU36479.1"/>
    </source>
</evidence>
<dbReference type="Proteomes" id="UP000315471">
    <property type="component" value="Unassembled WGS sequence"/>
</dbReference>
<comment type="pathway">
    <text evidence="2">Organic acid metabolism; glycolate biosynthesis; glycolate from 2-phosphoglycolate: step 1/1.</text>
</comment>
<accession>A0A5C6DNQ3</accession>
<evidence type="ECO:0000256" key="4">
    <source>
        <dbReference type="ARBA" id="ARBA00013078"/>
    </source>
</evidence>
<protein>
    <recommendedName>
        <fullName evidence="4">phosphoglycolate phosphatase</fullName>
        <ecNumber evidence="4">3.1.3.18</ecNumber>
    </recommendedName>
</protein>
<dbReference type="EMBL" id="SJPY01000008">
    <property type="protein sequence ID" value="TWU36479.1"/>
    <property type="molecule type" value="Genomic_DNA"/>
</dbReference>
<dbReference type="GO" id="GO:0006281">
    <property type="term" value="P:DNA repair"/>
    <property type="evidence" value="ECO:0007669"/>
    <property type="project" value="TreeGrafter"/>
</dbReference>
<dbReference type="Gene3D" id="3.40.50.1000">
    <property type="entry name" value="HAD superfamily/HAD-like"/>
    <property type="match status" value="1"/>
</dbReference>
<dbReference type="InterPro" id="IPR050155">
    <property type="entry name" value="HAD-like_hydrolase_sf"/>
</dbReference>
<dbReference type="AlphaFoldDB" id="A0A5C6DNQ3"/>
<gene>
    <name evidence="5" type="ORF">Q31b_47600</name>
</gene>
<evidence type="ECO:0000256" key="2">
    <source>
        <dbReference type="ARBA" id="ARBA00004818"/>
    </source>
</evidence>
<dbReference type="InterPro" id="IPR023214">
    <property type="entry name" value="HAD_sf"/>
</dbReference>
<evidence type="ECO:0000313" key="6">
    <source>
        <dbReference type="Proteomes" id="UP000315471"/>
    </source>
</evidence>
<dbReference type="Pfam" id="PF13419">
    <property type="entry name" value="HAD_2"/>
    <property type="match status" value="1"/>
</dbReference>
<keyword evidence="6" id="KW-1185">Reference proteome</keyword>
<evidence type="ECO:0000256" key="3">
    <source>
        <dbReference type="ARBA" id="ARBA00006171"/>
    </source>
</evidence>
<comment type="caution">
    <text evidence="5">The sequence shown here is derived from an EMBL/GenBank/DDBJ whole genome shotgun (WGS) entry which is preliminary data.</text>
</comment>
<dbReference type="RefSeq" id="WP_146601917.1">
    <property type="nucleotide sequence ID" value="NZ_SJPY01000008.1"/>
</dbReference>
<dbReference type="EC" id="3.1.3.18" evidence="4"/>
<dbReference type="InterPro" id="IPR041492">
    <property type="entry name" value="HAD_2"/>
</dbReference>
<comment type="catalytic activity">
    <reaction evidence="1">
        <text>2-phosphoglycolate + H2O = glycolate + phosphate</text>
        <dbReference type="Rhea" id="RHEA:14369"/>
        <dbReference type="ChEBI" id="CHEBI:15377"/>
        <dbReference type="ChEBI" id="CHEBI:29805"/>
        <dbReference type="ChEBI" id="CHEBI:43474"/>
        <dbReference type="ChEBI" id="CHEBI:58033"/>
        <dbReference type="EC" id="3.1.3.18"/>
    </reaction>
</comment>
<dbReference type="OrthoDB" id="9796026at2"/>
<sequence>MRQSTEKSRLTEFLPEHAFFVGVDSDGCVFDNMGIKQEECFCPAMIGYFGLQPVARAARQCKVFADLYSKTRGSNRHITIVRILEQLLPSHPIVTERGFIVPQFSHYCAWVKDPNSLLSIDGLREAADAATSDEAKRELRQALTWSLRVDELVAEIVKDIPPIPGVHECLARLQNQADIMVCSSTPMEALEREWGEHGLDDYVQLIASQEMGTKAEHLKLATQGKYEKDHVLMIGDAPGDGRAAQTVGALFYPIIPGHEMESWRRLHEEAIEKFLSQTYAGQYQQSLMDEFDACLPDHPPW</sequence>